<proteinExistence type="predicted"/>
<name>A0A517LET0_9PEZI</name>
<dbReference type="EMBL" id="CP042194">
    <property type="protein sequence ID" value="QDS74086.1"/>
    <property type="molecule type" value="Genomic_DNA"/>
</dbReference>
<dbReference type="OrthoDB" id="10604367at2759"/>
<organism evidence="1 2">
    <name type="scientific">Venturia effusa</name>
    <dbReference type="NCBI Taxonomy" id="50376"/>
    <lineage>
        <taxon>Eukaryota</taxon>
        <taxon>Fungi</taxon>
        <taxon>Dikarya</taxon>
        <taxon>Ascomycota</taxon>
        <taxon>Pezizomycotina</taxon>
        <taxon>Dothideomycetes</taxon>
        <taxon>Pleosporomycetidae</taxon>
        <taxon>Venturiales</taxon>
        <taxon>Venturiaceae</taxon>
        <taxon>Venturia</taxon>
    </lineage>
</organism>
<dbReference type="Proteomes" id="UP000316270">
    <property type="component" value="Chromosome 10"/>
</dbReference>
<accession>A0A517LET0</accession>
<gene>
    <name evidence="1" type="ORF">FKW77_009560</name>
</gene>
<evidence type="ECO:0000313" key="2">
    <source>
        <dbReference type="Proteomes" id="UP000316270"/>
    </source>
</evidence>
<evidence type="ECO:0000313" key="1">
    <source>
        <dbReference type="EMBL" id="QDS74086.1"/>
    </source>
</evidence>
<keyword evidence="2" id="KW-1185">Reference proteome</keyword>
<dbReference type="AlphaFoldDB" id="A0A517LET0"/>
<sequence length="293" mass="33511">MTPKLRQSFGALVKAALGRASPFKRRAQPASKMADELAIDKLTLNEPTASGLGIDDPETKKSTTFLNLTPKLRQKILVDSYDVESDSSPEVRDLTSHLGYDEGEIHPYAWSFVEHKHLIHAWTAMLRKVDASADFNQDVDVVKQKWLEKLLTVRRRNEVFIEMTRPTHISPDDAWRMNREGPAPWKRVHNHLDEVKNVKSRIVKGQIPELKGSPAAVIERAIMRPRANQWNRGPSRINWHKRGVNHPPSTWNSLNEAADKDIEWVTKKLQEFYNSLPESFIKSRLPSKFSSLG</sequence>
<protein>
    <submittedName>
        <fullName evidence="1">Uncharacterized protein</fullName>
    </submittedName>
</protein>
<reference evidence="1 2" key="1">
    <citation type="submission" date="2019-07" db="EMBL/GenBank/DDBJ databases">
        <title>Finished genome of Venturia effusa.</title>
        <authorList>
            <person name="Young C.A."/>
            <person name="Cox M.P."/>
            <person name="Ganley A.R.D."/>
            <person name="David W.J."/>
        </authorList>
    </citation>
    <scope>NUCLEOTIDE SEQUENCE [LARGE SCALE GENOMIC DNA]</scope>
    <source>
        <strain evidence="2">albino</strain>
    </source>
</reference>